<evidence type="ECO:0000313" key="2">
    <source>
        <dbReference type="EMBL" id="PQO26978.1"/>
    </source>
</evidence>
<feature type="compositionally biased region" description="Low complexity" evidence="1">
    <location>
        <begin position="182"/>
        <end position="195"/>
    </location>
</feature>
<protein>
    <submittedName>
        <fullName evidence="2">Uncharacterized protein</fullName>
    </submittedName>
</protein>
<sequence length="488" mass="49537">MSCLSLLLSTLVSQEVVAQDTVLTELYGRGVHAYFRGNFAEAQKLLDTVVDQGTSDPRVYYFLGLADHQLGEEDKAKASFTKGAELELDRSQVYPVSKALERVQGSERLLLEEYREKVRTAVYLKKKQEERALYEARKMAEEQVLRGRAKRASQDVPVDVPSADETDPFGSPGAAAVPEMPAPIDATDTAPADTASPFGASPMPEISETPTGDPFGGSSQPGMTNPSEDPFGASPGTPGAGDPFGAAPVNPPAPMTIPAAAADDPFGAPPESAPMDEQDAVLPPDAGAALGGGKKNPVTAAISAIGGALIPNVKVPSVPGVTGPSGAPGMPANGGFPGAGTPSNDPFGGAPPTSDPFGGSAPRPGNMPAPGNDPFGGPMPQPSGADPFGSSAPPTAPGNDPFGEKPVPKPAGGDPFGEQPVPKPAGGDPFGSSAPANDPFGASSGEEPVMPLNPKGEEPANDPFGAAPASADEEPVMPLPENDPFGNN</sequence>
<evidence type="ECO:0000256" key="1">
    <source>
        <dbReference type="SAM" id="MobiDB-lite"/>
    </source>
</evidence>
<dbReference type="SUPFAM" id="SSF48452">
    <property type="entry name" value="TPR-like"/>
    <property type="match status" value="1"/>
</dbReference>
<dbReference type="InterPro" id="IPR011990">
    <property type="entry name" value="TPR-like_helical_dom_sf"/>
</dbReference>
<name>A0A2S8F497_9BACT</name>
<reference evidence="2 3" key="1">
    <citation type="submission" date="2018-02" db="EMBL/GenBank/DDBJ databases">
        <title>Comparative genomes isolates from brazilian mangrove.</title>
        <authorList>
            <person name="Araujo J.E."/>
            <person name="Taketani R.G."/>
            <person name="Silva M.C.P."/>
            <person name="Loureco M.V."/>
            <person name="Andreote F.D."/>
        </authorList>
    </citation>
    <scope>NUCLEOTIDE SEQUENCE [LARGE SCALE GENOMIC DNA]</scope>
    <source>
        <strain evidence="2 3">NAP PRIS-MGV</strain>
    </source>
</reference>
<organism evidence="2 3">
    <name type="scientific">Blastopirellula marina</name>
    <dbReference type="NCBI Taxonomy" id="124"/>
    <lineage>
        <taxon>Bacteria</taxon>
        <taxon>Pseudomonadati</taxon>
        <taxon>Planctomycetota</taxon>
        <taxon>Planctomycetia</taxon>
        <taxon>Pirellulales</taxon>
        <taxon>Pirellulaceae</taxon>
        <taxon>Blastopirellula</taxon>
    </lineage>
</organism>
<feature type="region of interest" description="Disordered" evidence="1">
    <location>
        <begin position="309"/>
        <end position="488"/>
    </location>
</feature>
<dbReference type="AlphaFoldDB" id="A0A2S8F497"/>
<feature type="compositionally biased region" description="Polar residues" evidence="1">
    <location>
        <begin position="217"/>
        <end position="227"/>
    </location>
</feature>
<comment type="caution">
    <text evidence="2">The sequence shown here is derived from an EMBL/GenBank/DDBJ whole genome shotgun (WGS) entry which is preliminary data.</text>
</comment>
<dbReference type="EMBL" id="PUIB01000028">
    <property type="protein sequence ID" value="PQO26978.1"/>
    <property type="molecule type" value="Genomic_DNA"/>
</dbReference>
<accession>A0A2S8F497</accession>
<dbReference type="Gene3D" id="1.25.40.10">
    <property type="entry name" value="Tetratricopeptide repeat domain"/>
    <property type="match status" value="1"/>
</dbReference>
<gene>
    <name evidence="2" type="ORF">C5Y98_27355</name>
</gene>
<evidence type="ECO:0000313" key="3">
    <source>
        <dbReference type="Proteomes" id="UP000239388"/>
    </source>
</evidence>
<feature type="compositionally biased region" description="Low complexity" evidence="1">
    <location>
        <begin position="256"/>
        <end position="266"/>
    </location>
</feature>
<dbReference type="Proteomes" id="UP000239388">
    <property type="component" value="Unassembled WGS sequence"/>
</dbReference>
<feature type="region of interest" description="Disordered" evidence="1">
    <location>
        <begin position="146"/>
        <end position="296"/>
    </location>
</feature>
<proteinExistence type="predicted"/>